<feature type="region of interest" description="Disordered" evidence="1">
    <location>
        <begin position="55"/>
        <end position="94"/>
    </location>
</feature>
<dbReference type="InterPro" id="IPR052521">
    <property type="entry name" value="Cell_div_SPOR-domain"/>
</dbReference>
<gene>
    <name evidence="4" type="ORF">DCD74_09450</name>
</gene>
<dbReference type="GO" id="GO:0032153">
    <property type="term" value="C:cell division site"/>
    <property type="evidence" value="ECO:0007669"/>
    <property type="project" value="TreeGrafter"/>
</dbReference>
<accession>A0A344J764</accession>
<name>A0A344J764_9GAMM</name>
<evidence type="ECO:0000259" key="3">
    <source>
        <dbReference type="PROSITE" id="PS51724"/>
    </source>
</evidence>
<dbReference type="EMBL" id="CP029556">
    <property type="protein sequence ID" value="AXA84874.1"/>
    <property type="molecule type" value="Genomic_DNA"/>
</dbReference>
<dbReference type="PANTHER" id="PTHR38687:SF1">
    <property type="entry name" value="CELL DIVISION PROTEIN DEDD"/>
    <property type="match status" value="1"/>
</dbReference>
<organism evidence="4 5">
    <name type="scientific">Solilutibacter oculi</name>
    <dbReference type="NCBI Taxonomy" id="2698682"/>
    <lineage>
        <taxon>Bacteria</taxon>
        <taxon>Pseudomonadati</taxon>
        <taxon>Pseudomonadota</taxon>
        <taxon>Gammaproteobacteria</taxon>
        <taxon>Lysobacterales</taxon>
        <taxon>Lysobacteraceae</taxon>
        <taxon>Solilutibacter</taxon>
    </lineage>
</organism>
<evidence type="ECO:0000313" key="4">
    <source>
        <dbReference type="EMBL" id="AXA84874.1"/>
    </source>
</evidence>
<keyword evidence="5" id="KW-1185">Reference proteome</keyword>
<dbReference type="KEGG" id="lue:DCD74_09450"/>
<evidence type="ECO:0000313" key="5">
    <source>
        <dbReference type="Proteomes" id="UP000251842"/>
    </source>
</evidence>
<evidence type="ECO:0000256" key="2">
    <source>
        <dbReference type="SAM" id="Phobius"/>
    </source>
</evidence>
<keyword evidence="2" id="KW-0472">Membrane</keyword>
<dbReference type="GO" id="GO:0032506">
    <property type="term" value="P:cytokinetic process"/>
    <property type="evidence" value="ECO:0007669"/>
    <property type="project" value="TreeGrafter"/>
</dbReference>
<keyword evidence="2" id="KW-0812">Transmembrane</keyword>
<dbReference type="SUPFAM" id="SSF110997">
    <property type="entry name" value="Sporulation related repeat"/>
    <property type="match status" value="1"/>
</dbReference>
<feature type="domain" description="SPOR" evidence="3">
    <location>
        <begin position="213"/>
        <end position="291"/>
    </location>
</feature>
<evidence type="ECO:0000256" key="1">
    <source>
        <dbReference type="SAM" id="MobiDB-lite"/>
    </source>
</evidence>
<feature type="compositionally biased region" description="Low complexity" evidence="1">
    <location>
        <begin position="82"/>
        <end position="92"/>
    </location>
</feature>
<dbReference type="Gene3D" id="3.30.70.1070">
    <property type="entry name" value="Sporulation related repeat"/>
    <property type="match status" value="1"/>
</dbReference>
<dbReference type="RefSeq" id="WP_112927086.1">
    <property type="nucleotide sequence ID" value="NZ_CP029556.1"/>
</dbReference>
<dbReference type="PROSITE" id="PS51724">
    <property type="entry name" value="SPOR"/>
    <property type="match status" value="1"/>
</dbReference>
<dbReference type="PANTHER" id="PTHR38687">
    <property type="entry name" value="CELL DIVISION PROTEIN DEDD-RELATED"/>
    <property type="match status" value="1"/>
</dbReference>
<keyword evidence="2" id="KW-1133">Transmembrane helix</keyword>
<dbReference type="Proteomes" id="UP000251842">
    <property type="component" value="Chromosome"/>
</dbReference>
<feature type="region of interest" description="Disordered" evidence="1">
    <location>
        <begin position="155"/>
        <end position="216"/>
    </location>
</feature>
<sequence>MAARRGKSQARRSGGSNNGLPGWAWLVIGVLLALVVVLMAPKFIGGKDGEGGFFRIGAPHANPDAQPQGSSETDGAFEPVGAEPAAKPAKQAEATDKAGNFDFYELLPGEEVAMTDAQIAAIAREEARRKAAEAKADSAASLDAATQAADAQARATAAAAGLPQPLPEAGSTTPAPAKPVQVASAQPAPKPATAPVASTEKPATTPVAESKPPTASTPYVLQAGAFQASGDAEAVKAKIAMLGLNARVESASINGKTMYRVRMGPYATASELAEAKSKLSSGGLPAVAVKAK</sequence>
<proteinExistence type="predicted"/>
<dbReference type="InterPro" id="IPR007730">
    <property type="entry name" value="SPOR-like_dom"/>
</dbReference>
<dbReference type="InterPro" id="IPR036680">
    <property type="entry name" value="SPOR-like_sf"/>
</dbReference>
<protein>
    <submittedName>
        <fullName evidence="4">Sporulation protein</fullName>
    </submittedName>
</protein>
<dbReference type="AlphaFoldDB" id="A0A344J764"/>
<feature type="transmembrane region" description="Helical" evidence="2">
    <location>
        <begin position="20"/>
        <end position="40"/>
    </location>
</feature>
<feature type="compositionally biased region" description="Low complexity" evidence="1">
    <location>
        <begin position="155"/>
        <end position="170"/>
    </location>
</feature>
<dbReference type="OrthoDB" id="8558195at2"/>
<dbReference type="Pfam" id="PF05036">
    <property type="entry name" value="SPOR"/>
    <property type="match status" value="1"/>
</dbReference>
<dbReference type="GO" id="GO:0042834">
    <property type="term" value="F:peptidoglycan binding"/>
    <property type="evidence" value="ECO:0007669"/>
    <property type="project" value="InterPro"/>
</dbReference>
<dbReference type="GO" id="GO:0030428">
    <property type="term" value="C:cell septum"/>
    <property type="evidence" value="ECO:0007669"/>
    <property type="project" value="TreeGrafter"/>
</dbReference>
<reference evidence="5" key="1">
    <citation type="submission" date="2018-05" db="EMBL/GenBank/DDBJ databases">
        <title>Luteimonas pekinense sp. nov., isolated from human Meibomian gland secretions, Beijing, China.</title>
        <authorList>
            <person name="Wen T."/>
            <person name="Bai H."/>
            <person name="Lv H."/>
        </authorList>
    </citation>
    <scope>NUCLEOTIDE SEQUENCE [LARGE SCALE GENOMIC DNA]</scope>
    <source>
        <strain evidence="5">83-4</strain>
    </source>
</reference>